<reference evidence="1" key="1">
    <citation type="submission" date="2015-12" db="EMBL/GenBank/DDBJ databases">
        <title>Gene expression during late stages of embryo sac development: a critical building block for successful pollen-pistil interactions.</title>
        <authorList>
            <person name="Liu Y."/>
            <person name="Joly V."/>
            <person name="Sabar M."/>
            <person name="Matton D.P."/>
        </authorList>
    </citation>
    <scope>NUCLEOTIDE SEQUENCE</scope>
</reference>
<organism evidence="1">
    <name type="scientific">Solanum chacoense</name>
    <name type="common">Chaco potato</name>
    <dbReference type="NCBI Taxonomy" id="4108"/>
    <lineage>
        <taxon>Eukaryota</taxon>
        <taxon>Viridiplantae</taxon>
        <taxon>Streptophyta</taxon>
        <taxon>Embryophyta</taxon>
        <taxon>Tracheophyta</taxon>
        <taxon>Spermatophyta</taxon>
        <taxon>Magnoliopsida</taxon>
        <taxon>eudicotyledons</taxon>
        <taxon>Gunneridae</taxon>
        <taxon>Pentapetalae</taxon>
        <taxon>asterids</taxon>
        <taxon>lamiids</taxon>
        <taxon>Solanales</taxon>
        <taxon>Solanaceae</taxon>
        <taxon>Solanoideae</taxon>
        <taxon>Solaneae</taxon>
        <taxon>Solanum</taxon>
    </lineage>
</organism>
<evidence type="ECO:0000313" key="1">
    <source>
        <dbReference type="EMBL" id="JAP08766.1"/>
    </source>
</evidence>
<name>A0A0V0GL73_SOLCH</name>
<dbReference type="EMBL" id="GEDG01036310">
    <property type="protein sequence ID" value="JAP08766.1"/>
    <property type="molecule type" value="Transcribed_RNA"/>
</dbReference>
<accession>A0A0V0GL73</accession>
<sequence length="74" mass="8561">MRASNPARSNTVCNIVVDLPIFFWIIELRYLKLSLLEMTCTSMINHHFHICLMSYVTELAFQVPWPGLAHLVTL</sequence>
<proteinExistence type="predicted"/>
<protein>
    <submittedName>
        <fullName evidence="1">Putative ovule protein</fullName>
    </submittedName>
</protein>
<dbReference type="AlphaFoldDB" id="A0A0V0GL73"/>